<feature type="domain" description="PPIase cyclophilin-type" evidence="4">
    <location>
        <begin position="251"/>
        <end position="437"/>
    </location>
</feature>
<dbReference type="AlphaFoldDB" id="A0A1I2CIF0"/>
<reference evidence="5 6" key="1">
    <citation type="submission" date="2016-10" db="EMBL/GenBank/DDBJ databases">
        <authorList>
            <person name="de Groot N.N."/>
        </authorList>
    </citation>
    <scope>NUCLEOTIDE SEQUENCE [LARGE SCALE GENOMIC DNA]</scope>
    <source>
        <strain evidence="5 6">DSM 19012</strain>
    </source>
</reference>
<keyword evidence="3 5" id="KW-0413">Isomerase</keyword>
<dbReference type="Gene3D" id="2.40.100.10">
    <property type="entry name" value="Cyclophilin-like"/>
    <property type="match status" value="1"/>
</dbReference>
<dbReference type="Proteomes" id="UP000181976">
    <property type="component" value="Unassembled WGS sequence"/>
</dbReference>
<dbReference type="RefSeq" id="WP_010527609.1">
    <property type="nucleotide sequence ID" value="NZ_AFSL01000055.1"/>
</dbReference>
<evidence type="ECO:0000259" key="4">
    <source>
        <dbReference type="PROSITE" id="PS50072"/>
    </source>
</evidence>
<gene>
    <name evidence="5" type="ORF">SAMN05444380_11630</name>
</gene>
<evidence type="ECO:0000256" key="2">
    <source>
        <dbReference type="ARBA" id="ARBA00023110"/>
    </source>
</evidence>
<dbReference type="InParanoid" id="A0A1I2CIF0"/>
<proteinExistence type="predicted"/>
<keyword evidence="6" id="KW-1185">Reference proteome</keyword>
<keyword evidence="2" id="KW-0697">Rotamase</keyword>
<dbReference type="OrthoDB" id="9807797at2"/>
<evidence type="ECO:0000313" key="6">
    <source>
        <dbReference type="Proteomes" id="UP000181976"/>
    </source>
</evidence>
<dbReference type="CDD" id="cd00317">
    <property type="entry name" value="cyclophilin"/>
    <property type="match status" value="1"/>
</dbReference>
<organism evidence="5 6">
    <name type="scientific">Thermophagus xiamenensis</name>
    <dbReference type="NCBI Taxonomy" id="385682"/>
    <lineage>
        <taxon>Bacteria</taxon>
        <taxon>Pseudomonadati</taxon>
        <taxon>Bacteroidota</taxon>
        <taxon>Bacteroidia</taxon>
        <taxon>Marinilabiliales</taxon>
        <taxon>Marinilabiliaceae</taxon>
        <taxon>Thermophagus</taxon>
    </lineage>
</organism>
<dbReference type="InterPro" id="IPR044666">
    <property type="entry name" value="Cyclophilin_A-like"/>
</dbReference>
<dbReference type="InterPro" id="IPR002130">
    <property type="entry name" value="Cyclophilin-type_PPIase_dom"/>
</dbReference>
<dbReference type="EMBL" id="FONA01000016">
    <property type="protein sequence ID" value="SFE68018.1"/>
    <property type="molecule type" value="Genomic_DNA"/>
</dbReference>
<dbReference type="PROSITE" id="PS50072">
    <property type="entry name" value="CSA_PPIASE_2"/>
    <property type="match status" value="1"/>
</dbReference>
<name>A0A1I2CIF0_9BACT</name>
<dbReference type="eggNOG" id="COG0652">
    <property type="taxonomic scope" value="Bacteria"/>
</dbReference>
<sequence length="440" mass="50456">MKPFCSVKTKILLQTTSLITILALWLPACQNTASKKTSTPIFKGSYQDNIKGMVEIYTYDHYNRPLKKGFGFFIDRDLVVTNFNWLKGSYKAKIAPPGTKDFRDVRGYTIYDHNLNILILKVNRNNPKYLKLNTNNQPPDSIYTLLRPSRKLLVRKGKTGPFHNRDSISFWEAPGPMVAGKPAFRYDHQLLGIVQQRNINDSLKKVILPLKYIKTLMSRQSSQPKSIWELRTKTNKTYISYKKVKGFRIKTTMGDITIRLYNETPKFRDNFIKLVSDQFYDSLLVHRVLKDFLIQMGAADSKYAGKDDVVGWQGPGYNLPTHIVPSLYHKRGAVAASKLPPERNPRNRSDGSQFYIISGRRFTHDELDEIEQEKGFKFTPSQRETYTTIGGAPYLDGDYTVFGEVISGMDVVDKIAAVKTYGENRPVDDIRIKTIEIIKK</sequence>
<accession>A0A1I2CIF0</accession>
<dbReference type="GO" id="GO:0003755">
    <property type="term" value="F:peptidyl-prolyl cis-trans isomerase activity"/>
    <property type="evidence" value="ECO:0007669"/>
    <property type="project" value="UniProtKB-KW"/>
</dbReference>
<dbReference type="EC" id="5.2.1.8" evidence="1"/>
<evidence type="ECO:0000256" key="3">
    <source>
        <dbReference type="ARBA" id="ARBA00023235"/>
    </source>
</evidence>
<dbReference type="InterPro" id="IPR029000">
    <property type="entry name" value="Cyclophilin-like_dom_sf"/>
</dbReference>
<evidence type="ECO:0000313" key="5">
    <source>
        <dbReference type="EMBL" id="SFE68018.1"/>
    </source>
</evidence>
<dbReference type="STRING" id="385682.SAMN05444380_11630"/>
<dbReference type="SUPFAM" id="SSF50891">
    <property type="entry name" value="Cyclophilin-like"/>
    <property type="match status" value="1"/>
</dbReference>
<protein>
    <recommendedName>
        <fullName evidence="1">peptidylprolyl isomerase</fullName>
        <ecNumber evidence="1">5.2.1.8</ecNumber>
    </recommendedName>
</protein>
<dbReference type="PANTHER" id="PTHR45625:SF4">
    <property type="entry name" value="PEPTIDYLPROLYL ISOMERASE DOMAIN AND WD REPEAT-CONTAINING PROTEIN 1"/>
    <property type="match status" value="1"/>
</dbReference>
<evidence type="ECO:0000256" key="1">
    <source>
        <dbReference type="ARBA" id="ARBA00013194"/>
    </source>
</evidence>
<dbReference type="Pfam" id="PF00160">
    <property type="entry name" value="Pro_isomerase"/>
    <property type="match status" value="1"/>
</dbReference>
<dbReference type="PANTHER" id="PTHR45625">
    <property type="entry name" value="PEPTIDYL-PROLYL CIS-TRANS ISOMERASE-RELATED"/>
    <property type="match status" value="1"/>
</dbReference>